<keyword evidence="2" id="KW-1185">Reference proteome</keyword>
<dbReference type="PANTHER" id="PTHR28180:SF2">
    <property type="entry name" value="PEROXISOMAL PROTEIN 2"/>
    <property type="match status" value="1"/>
</dbReference>
<gene>
    <name evidence="1" type="ORF">CCMA1212_008106</name>
</gene>
<dbReference type="PANTHER" id="PTHR28180">
    <property type="entry name" value="CONSERVED MITOCHONDRIAL PROTEIN-RELATED"/>
    <property type="match status" value="1"/>
</dbReference>
<protein>
    <submittedName>
        <fullName evidence="1">Dol-P-Man</fullName>
    </submittedName>
</protein>
<accession>A0ABY2GVQ7</accession>
<sequence>MSKLSPSLKALINAPFARPGPHRIAKGAAAAAAVGDLFRGIAGEAKGFGVGARAWLAISAAATFTLNSPDALSILHNVASAERGNSQTAQVRTAEFIREVGLKCISFNGIPRTINCLNAFHASLPQSISSSLSTQPSRTLTSDNVESVKTRGRGLWDSIYAPFEDKLVDKLGTSHPDLPVVILNCHYGPLLSDPDEGEGGVKRGVGRVMTSLVAVASLRAQTGVGPQVLSHVFGLRKAVDDGSFRGDLEVKGGGEEEERLSEEGARWLAGDEGGEWVLRTVDRIVEGLGGSNFAAKL</sequence>
<name>A0ABY2GVQ7_9HYPO</name>
<dbReference type="Proteomes" id="UP001642720">
    <property type="component" value="Unassembled WGS sequence"/>
</dbReference>
<dbReference type="InterPro" id="IPR052999">
    <property type="entry name" value="PTS1_Protein"/>
</dbReference>
<proteinExistence type="predicted"/>
<dbReference type="GeneID" id="300579703"/>
<reference evidence="1 2" key="1">
    <citation type="submission" date="2018-01" db="EMBL/GenBank/DDBJ databases">
        <title>Genome characterization of the sugarcane-associated fungus Trichoderma ghanense CCMA-1212 and their application in lignocelulose bioconversion.</title>
        <authorList>
            <person name="Steindorff A.S."/>
            <person name="Mendes T.D."/>
            <person name="Vilela E.S.D."/>
            <person name="Rodrigues D.S."/>
            <person name="Formighieri E.F."/>
            <person name="Melo I.S."/>
            <person name="Favaro L.C.L."/>
        </authorList>
    </citation>
    <scope>NUCLEOTIDE SEQUENCE [LARGE SCALE GENOMIC DNA]</scope>
    <source>
        <strain evidence="1 2">CCMA-1212</strain>
    </source>
</reference>
<evidence type="ECO:0000313" key="1">
    <source>
        <dbReference type="EMBL" id="TFA99895.1"/>
    </source>
</evidence>
<comment type="caution">
    <text evidence="1">The sequence shown here is derived from an EMBL/GenBank/DDBJ whole genome shotgun (WGS) entry which is preliminary data.</text>
</comment>
<dbReference type="InterPro" id="IPR029032">
    <property type="entry name" value="AhpD-like"/>
</dbReference>
<organism evidence="1 2">
    <name type="scientific">Trichoderma ghanense</name>
    <dbReference type="NCBI Taxonomy" id="65468"/>
    <lineage>
        <taxon>Eukaryota</taxon>
        <taxon>Fungi</taxon>
        <taxon>Dikarya</taxon>
        <taxon>Ascomycota</taxon>
        <taxon>Pezizomycotina</taxon>
        <taxon>Sordariomycetes</taxon>
        <taxon>Hypocreomycetidae</taxon>
        <taxon>Hypocreales</taxon>
        <taxon>Hypocreaceae</taxon>
        <taxon>Trichoderma</taxon>
    </lineage>
</organism>
<evidence type="ECO:0000313" key="2">
    <source>
        <dbReference type="Proteomes" id="UP001642720"/>
    </source>
</evidence>
<dbReference type="EMBL" id="PPTA01000012">
    <property type="protein sequence ID" value="TFA99895.1"/>
    <property type="molecule type" value="Genomic_DNA"/>
</dbReference>
<dbReference type="Gene3D" id="1.20.1290.10">
    <property type="entry name" value="AhpD-like"/>
    <property type="match status" value="1"/>
</dbReference>
<dbReference type="SUPFAM" id="SSF69118">
    <property type="entry name" value="AhpD-like"/>
    <property type="match status" value="1"/>
</dbReference>
<dbReference type="RefSeq" id="XP_073556097.1">
    <property type="nucleotide sequence ID" value="XM_073705253.1"/>
</dbReference>